<proteinExistence type="predicted"/>
<sequence>MPPRAAKNCSINGSMCAIAVRRVPSGVSPISWRSIHPRWGGLKPSLQNRSTVNKQPKVNWVIFCANFAHAHCTRHPRHSHAQHPPGGPANRSKTSYPPASSRRYCACLVSICACWFPHETTTNPRGGCMQRRLSVALACCLGASVHAQTGIPDPSPELQRQDRQRKELRQQMEEAPAQSAPGPLTKTPVHQRLPDEQPCALIHRVLIQGVLFSEELQSALSGINADDPPYGRCLGSQGVTLLIQRVQQALVEQGYVTSHVHVPEQDLNSGELLLQINEGRVARIRAESAGVSLPSWVWAVREGDILSLRDVEQSAENLQRLPSLKTGIRIEPGEAPGTSDLVVDMQPGRPWRLGLSMDDDGLRTTGKLQGNATLAWDDPLGLGDSLSIAKGRDLGQKDSGPRGSRNQIVRYSLPWGYWLLGATFSDNRFGQTVYGPYESYLYSGTSGQKEFSLSRVLQRGRRSKTTASFKGFMRQSNNYIADLEVRVQRRRSAGWESEIQHLQYLQAGTLMAQLAYRRGTGAFHAQPAPEEFTGRGTARMGLTTGLLHWVMPLNTEGHPWQYSTQLQGQWTRNRLTPQDRFCLGSRATVRGFDGQQTVCGDRGQLWRQELTTGLPAALDLARGVQVYAALDTGRSTTPEQDRAHRLSGMALGLRGQHKVADADPVPYSVQWEVFLGKPLSRPEEIATTKRTAGFSLRVEF</sequence>
<feature type="region of interest" description="Disordered" evidence="4">
    <location>
        <begin position="150"/>
        <end position="185"/>
    </location>
</feature>
<dbReference type="PANTHER" id="PTHR34597:SF3">
    <property type="entry name" value="OUTER MEMBRANE TRANSPORTER CDIB"/>
    <property type="match status" value="1"/>
</dbReference>
<evidence type="ECO:0000313" key="9">
    <source>
        <dbReference type="Proteomes" id="UP001208935"/>
    </source>
</evidence>
<organism evidence="8 9">
    <name type="scientific">Verminephrobacter aporrectodeae subsp. tuberculatae</name>
    <dbReference type="NCBI Taxonomy" id="1110392"/>
    <lineage>
        <taxon>Bacteria</taxon>
        <taxon>Pseudomonadati</taxon>
        <taxon>Pseudomonadota</taxon>
        <taxon>Betaproteobacteria</taxon>
        <taxon>Burkholderiales</taxon>
        <taxon>Comamonadaceae</taxon>
        <taxon>Verminephrobacter</taxon>
    </lineage>
</organism>
<dbReference type="PANTHER" id="PTHR34597">
    <property type="entry name" value="SLR1661 PROTEIN"/>
    <property type="match status" value="1"/>
</dbReference>
<keyword evidence="3" id="KW-0998">Cell outer membrane</keyword>
<name>A0ABT3KUL0_9BURK</name>
<evidence type="ECO:0000313" key="8">
    <source>
        <dbReference type="EMBL" id="MCW5321911.1"/>
    </source>
</evidence>
<evidence type="ECO:0000259" key="7">
    <source>
        <dbReference type="Pfam" id="PF17287"/>
    </source>
</evidence>
<gene>
    <name evidence="8" type="ORF">D5039_12320</name>
</gene>
<dbReference type="InterPro" id="IPR005565">
    <property type="entry name" value="Hemolysn_activator_HlyB_C"/>
</dbReference>
<dbReference type="InterPro" id="IPR013686">
    <property type="entry name" value="Polypept-transport_assoc_ShlB"/>
</dbReference>
<protein>
    <submittedName>
        <fullName evidence="8">ShlB/FhaC/HecB family hemolysin secretion/activation protein</fullName>
    </submittedName>
</protein>
<dbReference type="EMBL" id="QZCW01000002">
    <property type="protein sequence ID" value="MCW5321911.1"/>
    <property type="molecule type" value="Genomic_DNA"/>
</dbReference>
<dbReference type="Pfam" id="PF03865">
    <property type="entry name" value="ShlB"/>
    <property type="match status" value="1"/>
</dbReference>
<feature type="domain" description="ShlB POTRA" evidence="7">
    <location>
        <begin position="299"/>
        <end position="332"/>
    </location>
</feature>
<feature type="domain" description="Polypeptide-transport-associated ShlB-type" evidence="6">
    <location>
        <begin position="228"/>
        <end position="279"/>
    </location>
</feature>
<evidence type="ECO:0000256" key="4">
    <source>
        <dbReference type="SAM" id="MobiDB-lite"/>
    </source>
</evidence>
<dbReference type="Pfam" id="PF17287">
    <property type="entry name" value="POTRA_3"/>
    <property type="match status" value="1"/>
</dbReference>
<feature type="compositionally biased region" description="Basic and acidic residues" evidence="4">
    <location>
        <begin position="159"/>
        <end position="172"/>
    </location>
</feature>
<evidence type="ECO:0000256" key="3">
    <source>
        <dbReference type="ARBA" id="ARBA00023237"/>
    </source>
</evidence>
<evidence type="ECO:0000256" key="2">
    <source>
        <dbReference type="ARBA" id="ARBA00022692"/>
    </source>
</evidence>
<dbReference type="Gene3D" id="2.40.160.50">
    <property type="entry name" value="membrane protein fhac: a member of the omp85/tpsb transporter family"/>
    <property type="match status" value="1"/>
</dbReference>
<feature type="region of interest" description="Disordered" evidence="4">
    <location>
        <begin position="75"/>
        <end position="95"/>
    </location>
</feature>
<keyword evidence="9" id="KW-1185">Reference proteome</keyword>
<keyword evidence="2" id="KW-0812">Transmembrane</keyword>
<feature type="domain" description="Haemolysin activator HlyB C-terminal" evidence="5">
    <location>
        <begin position="337"/>
        <end position="655"/>
    </location>
</feature>
<comment type="caution">
    <text evidence="8">The sequence shown here is derived from an EMBL/GenBank/DDBJ whole genome shotgun (WGS) entry which is preliminary data.</text>
</comment>
<keyword evidence="1" id="KW-0472">Membrane</keyword>
<dbReference type="InterPro" id="IPR035251">
    <property type="entry name" value="ShlB_POTRA"/>
</dbReference>
<dbReference type="Gene3D" id="3.10.20.310">
    <property type="entry name" value="membrane protein fhac"/>
    <property type="match status" value="1"/>
</dbReference>
<keyword evidence="1" id="KW-1134">Transmembrane beta strand</keyword>
<dbReference type="Pfam" id="PF08479">
    <property type="entry name" value="POTRA_2"/>
    <property type="match status" value="1"/>
</dbReference>
<dbReference type="Proteomes" id="UP001208935">
    <property type="component" value="Unassembled WGS sequence"/>
</dbReference>
<reference evidence="9" key="1">
    <citation type="submission" date="2023-07" db="EMBL/GenBank/DDBJ databases">
        <title>Verminephrobacter genomes.</title>
        <authorList>
            <person name="Lund M.B."/>
        </authorList>
    </citation>
    <scope>NUCLEOTIDE SEQUENCE [LARGE SCALE GENOMIC DNA]</scope>
    <source>
        <strain evidence="9">AtM5-05</strain>
    </source>
</reference>
<evidence type="ECO:0000259" key="6">
    <source>
        <dbReference type="Pfam" id="PF08479"/>
    </source>
</evidence>
<evidence type="ECO:0000256" key="1">
    <source>
        <dbReference type="ARBA" id="ARBA00022452"/>
    </source>
</evidence>
<accession>A0ABT3KUL0</accession>
<evidence type="ECO:0000259" key="5">
    <source>
        <dbReference type="Pfam" id="PF03865"/>
    </source>
</evidence>
<dbReference type="InterPro" id="IPR051544">
    <property type="entry name" value="TPS_OM_transporter"/>
</dbReference>